<dbReference type="REBASE" id="431847">
    <property type="entry name" value="Hci12219McrBCP"/>
</dbReference>
<dbReference type="AlphaFoldDB" id="A0A377JTG7"/>
<name>A0A377JTG7_9HELI</name>
<dbReference type="InterPro" id="IPR019292">
    <property type="entry name" value="McrC"/>
</dbReference>
<accession>A0A377JTG7</accession>
<reference evidence="1 2" key="1">
    <citation type="submission" date="2018-06" db="EMBL/GenBank/DDBJ databases">
        <authorList>
            <consortium name="Pathogen Informatics"/>
            <person name="Doyle S."/>
        </authorList>
    </citation>
    <scope>NUCLEOTIDE SEQUENCE [LARGE SCALE GENOMIC DNA]</scope>
    <source>
        <strain evidence="1 2">NCTC12219</strain>
    </source>
</reference>
<dbReference type="Pfam" id="PF10117">
    <property type="entry name" value="McrBC"/>
    <property type="match status" value="1"/>
</dbReference>
<proteinExistence type="predicted"/>
<dbReference type="Proteomes" id="UP000255103">
    <property type="component" value="Unassembled WGS sequence"/>
</dbReference>
<sequence length="508" mass="59018">MPTLYIAEYQSFGVEDIQKILDSTTSCHIERSEISNMESKRDISHLRTQYNKTLETCKIEDSKQKAQKIFNELKDFASDEKHSDFLAYKTKHALKAKNYVGTIQTKSGFCIEILPKTFDNKDFKKCECKFRFEKERIKKAFEYFSDSVTDKKSIQNIPQSSNTESNESKKLCDVCEAKMILLNCLTTLKDTPFKHNHLANLHTLHLPLLEIFVRMFLDECEKLIKAGLKSDYLCIAQNRAFLKGKLELKEHITQNLIHKERFFTSSDEYTQDIAPNRLIRSTLCVLSCLSFSPSTQTKLDFMRFIFADISPSENIESDFAKCGNMSRAKEYKMILLWCKVFLGQKAFSPYVGSDKAIAFLFPMEKLFESFVGFWLKKCANGFSVKTQESSRFLLQDEKEKDKKNNGIFCLKPDIVMRGKDRIIIVDTKWKIPDSSLDEKKYGISQSDLYQMWAYASKYRLESNDVRVVLIYPQCDRTKELEKSCRKKQWTFKANKEISISLAFAPLLS</sequence>
<dbReference type="RefSeq" id="WP_115721778.1">
    <property type="nucleotide sequence ID" value="NZ_UGHX01000001.1"/>
</dbReference>
<evidence type="ECO:0000313" key="1">
    <source>
        <dbReference type="EMBL" id="STP11083.1"/>
    </source>
</evidence>
<organism evidence="1 2">
    <name type="scientific">Helicobacter cinaedi</name>
    <dbReference type="NCBI Taxonomy" id="213"/>
    <lineage>
        <taxon>Bacteria</taxon>
        <taxon>Pseudomonadati</taxon>
        <taxon>Campylobacterota</taxon>
        <taxon>Epsilonproteobacteria</taxon>
        <taxon>Campylobacterales</taxon>
        <taxon>Helicobacteraceae</taxon>
        <taxon>Helicobacter</taxon>
    </lineage>
</organism>
<dbReference type="PANTHER" id="PTHR38733:SF1">
    <property type="entry name" value="TYPE IV METHYL-DIRECTED RESTRICTION ENZYME ECOKMCRBC"/>
    <property type="match status" value="1"/>
</dbReference>
<dbReference type="EMBL" id="UGHX01000001">
    <property type="protein sequence ID" value="STP11083.1"/>
    <property type="molecule type" value="Genomic_DNA"/>
</dbReference>
<protein>
    <submittedName>
        <fullName evidence="1">McrBC 5-methylcytosine restriction system component</fullName>
    </submittedName>
</protein>
<dbReference type="PANTHER" id="PTHR38733">
    <property type="entry name" value="PROTEIN MCRC"/>
    <property type="match status" value="1"/>
</dbReference>
<evidence type="ECO:0000313" key="2">
    <source>
        <dbReference type="Proteomes" id="UP000255103"/>
    </source>
</evidence>
<gene>
    <name evidence="1" type="ORF">NCTC12219_00966</name>
</gene>